<dbReference type="Pfam" id="PF07519">
    <property type="entry name" value="Tannase"/>
    <property type="match status" value="1"/>
</dbReference>
<evidence type="ECO:0000256" key="2">
    <source>
        <dbReference type="ARBA" id="ARBA00022487"/>
    </source>
</evidence>
<sequence length="520" mass="55645">MAYPPGDISICTGQSFKTPVVFGAEIVSMTSSVVSNFSATVPEQINYNHPTISVDNVTFCNITVTLTHPGFNDKVITEAWLPIGTWNGRLQGRGGSGFTAGREVISTYGMQGAIGQGYATMATDAGLGSDAYDPSSWALTSTGNVNLIALDNLNARSLYDEAIIVKSLIQDFYGRAPEKSYWSGCSQGGRQGLILAQRYPTLYDGIVASAPSNHWNQVLSSIYWPQLFMNLAGEYPHGCEVDEITNIAVAECDPLDGVTDGLISDIDSCNFDPFSTVGRSFYCYDTGSIRQISDLAARVANASWSGMASSTGKKLWYGVNRGTILSGNGTGTSATDCSTGTCVGSPSQLAVYWIQQFLAKDRSVDISKLTHEQFDRLFESGYHLYESLLAASDPDLSAFHNAGGKLLAFHGLADALIPSGGSRDYYNAVTALDNKVSDFYRLFEVPGLGHCSGGTGGQPTAIFDAMRAWVENGTAPDTLPIQFIGGDGETNNRILCPYPAKARYRGTGPTTSADSYHCSM</sequence>
<dbReference type="GO" id="GO:0046872">
    <property type="term" value="F:metal ion binding"/>
    <property type="evidence" value="ECO:0007669"/>
    <property type="project" value="UniProtKB-KW"/>
</dbReference>
<keyword evidence="4" id="KW-0732">Signal</keyword>
<evidence type="ECO:0000313" key="9">
    <source>
        <dbReference type="EMBL" id="CAI6050742.1"/>
    </source>
</evidence>
<name>A0AA35LS67_9HYPO</name>
<dbReference type="AlphaFoldDB" id="A0AA35LS67"/>
<organism evidence="9 10">
    <name type="scientific">Clonostachys chloroleuca</name>
    <dbReference type="NCBI Taxonomy" id="1926264"/>
    <lineage>
        <taxon>Eukaryota</taxon>
        <taxon>Fungi</taxon>
        <taxon>Dikarya</taxon>
        <taxon>Ascomycota</taxon>
        <taxon>Pezizomycotina</taxon>
        <taxon>Sordariomycetes</taxon>
        <taxon>Hypocreomycetidae</taxon>
        <taxon>Hypocreales</taxon>
        <taxon>Bionectriaceae</taxon>
        <taxon>Clonostachys</taxon>
    </lineage>
</organism>
<comment type="similarity">
    <text evidence="1 8">Belongs to the tannase family.</text>
</comment>
<evidence type="ECO:0000256" key="3">
    <source>
        <dbReference type="ARBA" id="ARBA00022723"/>
    </source>
</evidence>
<accession>A0AA35LS67</accession>
<protein>
    <recommendedName>
        <fullName evidence="8">Carboxylic ester hydrolase</fullName>
        <ecNumber evidence="8">3.1.1.-</ecNumber>
    </recommendedName>
</protein>
<keyword evidence="3" id="KW-0479">Metal-binding</keyword>
<keyword evidence="7" id="KW-1015">Disulfide bond</keyword>
<keyword evidence="2" id="KW-0719">Serine esterase</keyword>
<dbReference type="GO" id="GO:0030600">
    <property type="term" value="F:feruloyl esterase activity"/>
    <property type="evidence" value="ECO:0007669"/>
    <property type="project" value="UniProtKB-ARBA"/>
</dbReference>
<dbReference type="Proteomes" id="UP001160390">
    <property type="component" value="Unassembled WGS sequence"/>
</dbReference>
<dbReference type="PANTHER" id="PTHR33938">
    <property type="entry name" value="FERULOYL ESTERASE B-RELATED"/>
    <property type="match status" value="1"/>
</dbReference>
<dbReference type="EC" id="3.1.1.-" evidence="8"/>
<evidence type="ECO:0000256" key="7">
    <source>
        <dbReference type="ARBA" id="ARBA00023157"/>
    </source>
</evidence>
<keyword evidence="6" id="KW-0106">Calcium</keyword>
<dbReference type="PANTHER" id="PTHR33938:SF13">
    <property type="entry name" value="CARBOXYLIC ESTER HYDROLASE"/>
    <property type="match status" value="1"/>
</dbReference>
<evidence type="ECO:0000256" key="6">
    <source>
        <dbReference type="ARBA" id="ARBA00022837"/>
    </source>
</evidence>
<evidence type="ECO:0000256" key="1">
    <source>
        <dbReference type="ARBA" id="ARBA00006249"/>
    </source>
</evidence>
<dbReference type="InterPro" id="IPR029058">
    <property type="entry name" value="AB_hydrolase_fold"/>
</dbReference>
<keyword evidence="5 8" id="KW-0378">Hydrolase</keyword>
<keyword evidence="10" id="KW-1185">Reference proteome</keyword>
<proteinExistence type="inferred from homology"/>
<dbReference type="EMBL" id="CABFNP030000605">
    <property type="protein sequence ID" value="CAI6050742.1"/>
    <property type="molecule type" value="Genomic_DNA"/>
</dbReference>
<evidence type="ECO:0000256" key="4">
    <source>
        <dbReference type="ARBA" id="ARBA00022729"/>
    </source>
</evidence>
<reference evidence="9" key="1">
    <citation type="submission" date="2023-01" db="EMBL/GenBank/DDBJ databases">
        <authorList>
            <person name="Piombo E."/>
        </authorList>
    </citation>
    <scope>NUCLEOTIDE SEQUENCE</scope>
</reference>
<gene>
    <name evidence="9" type="ORF">CCHLO57077_00018989</name>
</gene>
<dbReference type="InterPro" id="IPR011118">
    <property type="entry name" value="Tannase/feruloyl_esterase"/>
</dbReference>
<dbReference type="Gene3D" id="3.40.50.1820">
    <property type="entry name" value="alpha/beta hydrolase"/>
    <property type="match status" value="1"/>
</dbReference>
<comment type="caution">
    <text evidence="9">The sequence shown here is derived from an EMBL/GenBank/DDBJ whole genome shotgun (WGS) entry which is preliminary data.</text>
</comment>
<evidence type="ECO:0000256" key="5">
    <source>
        <dbReference type="ARBA" id="ARBA00022801"/>
    </source>
</evidence>
<dbReference type="SUPFAM" id="SSF53474">
    <property type="entry name" value="alpha/beta-Hydrolases"/>
    <property type="match status" value="1"/>
</dbReference>
<evidence type="ECO:0000313" key="10">
    <source>
        <dbReference type="Proteomes" id="UP001160390"/>
    </source>
</evidence>
<evidence type="ECO:0000256" key="8">
    <source>
        <dbReference type="RuleBase" id="RU361238"/>
    </source>
</evidence>